<organism evidence="1">
    <name type="scientific">marine sediment metagenome</name>
    <dbReference type="NCBI Taxonomy" id="412755"/>
    <lineage>
        <taxon>unclassified sequences</taxon>
        <taxon>metagenomes</taxon>
        <taxon>ecological metagenomes</taxon>
    </lineage>
</organism>
<feature type="non-terminal residue" evidence="1">
    <location>
        <position position="1"/>
    </location>
</feature>
<protein>
    <recommendedName>
        <fullName evidence="2">NTP pyrophosphohydrolase MazG putative catalytic core domain-containing protein</fullName>
    </recommendedName>
</protein>
<accession>X1U5Q7</accession>
<dbReference type="EMBL" id="BARW01008845">
    <property type="protein sequence ID" value="GAI87629.1"/>
    <property type="molecule type" value="Genomic_DNA"/>
</dbReference>
<dbReference type="AlphaFoldDB" id="X1U5Q7"/>
<gene>
    <name evidence="1" type="ORF">S12H4_17988</name>
</gene>
<dbReference type="Gene3D" id="1.20.1670.10">
    <property type="entry name" value="Type II deoxyuridine triphosphatase"/>
    <property type="match status" value="1"/>
</dbReference>
<evidence type="ECO:0000313" key="1">
    <source>
        <dbReference type="EMBL" id="GAI87629.1"/>
    </source>
</evidence>
<reference evidence="1" key="1">
    <citation type="journal article" date="2014" name="Front. Microbiol.">
        <title>High frequency of phylogenetically diverse reductive dehalogenase-homologous genes in deep subseafloor sedimentary metagenomes.</title>
        <authorList>
            <person name="Kawai M."/>
            <person name="Futagami T."/>
            <person name="Toyoda A."/>
            <person name="Takaki Y."/>
            <person name="Nishi S."/>
            <person name="Hori S."/>
            <person name="Arai W."/>
            <person name="Tsubouchi T."/>
            <person name="Morono Y."/>
            <person name="Uchiyama I."/>
            <person name="Ito T."/>
            <person name="Fujiyama A."/>
            <person name="Inagaki F."/>
            <person name="Takami H."/>
        </authorList>
    </citation>
    <scope>NUCLEOTIDE SEQUENCE</scope>
    <source>
        <strain evidence="1">Expedition CK06-06</strain>
    </source>
</reference>
<dbReference type="SUPFAM" id="SSF101386">
    <property type="entry name" value="all-alpha NTP pyrophosphatases"/>
    <property type="match status" value="1"/>
</dbReference>
<sequence>AEIMEHVPGGDVPEQMAHQITCGLGIIEETMEYLNSIGRKPWRPTPLPPDQQLEEIVDILHFFLELILRSSFTWPQVVERYKLKHQENLQRYEKGKAGDYSWDKRGEKGEL</sequence>
<evidence type="ECO:0008006" key="2">
    <source>
        <dbReference type="Google" id="ProtNLM"/>
    </source>
</evidence>
<proteinExistence type="predicted"/>
<name>X1U5Q7_9ZZZZ</name>
<comment type="caution">
    <text evidence="1">The sequence shown here is derived from an EMBL/GenBank/DDBJ whole genome shotgun (WGS) entry which is preliminary data.</text>
</comment>